<feature type="signal peptide" evidence="2">
    <location>
        <begin position="1"/>
        <end position="21"/>
    </location>
</feature>
<evidence type="ECO:0000256" key="2">
    <source>
        <dbReference type="SAM" id="SignalP"/>
    </source>
</evidence>
<feature type="compositionally biased region" description="Low complexity" evidence="1">
    <location>
        <begin position="254"/>
        <end position="265"/>
    </location>
</feature>
<feature type="chain" id="PRO_5022755313" evidence="2">
    <location>
        <begin position="22"/>
        <end position="607"/>
    </location>
</feature>
<dbReference type="EMBL" id="ML213520">
    <property type="protein sequence ID" value="TFK48347.1"/>
    <property type="molecule type" value="Genomic_DNA"/>
</dbReference>
<sequence length="607" mass="67512">MWCAYMLALCCLSCYGALCAATSQTDMSEDPFWLGTRDFAMDSSSQLRDSVTLASDQPLLSQCEQTLWMDSRKFYHISYSPLLQSGIIIQSLQQHLHNRLTTATMIWMTQENAMLHKELAHLNSELSGLRESGGNGVLLLVPPTVDEEMLLPERKKQLVWTAYDWKVLWEEQKKDGKCDATDFSRRKGEQVMGSQCRIIKEAQRQWFQSSHQHHLAPALWFNLPFKLLNEYWQVLIQSHKHSKKSWRLRHSDLDSGSGSDSGSDSEAGYMHSKKSKKGKKSVMDKGKQNTAEKASTVETEVLLQGDRSMSYPLASIVITTGQRQAPGLDVPPAPLIILSKITPIAPMMLLDMPLDQGLGMLIVPSKMTTTAPDLLMTPIMLGMFSTALLNTPLDRGLSVPPAILLKVPPALGPIFLSTLLDMLQDQGLSNMPALGPNMPTTMTAPDPLTTPITLGIFLLMLLDMPQDQELLKTQNTATSKPQHLVIFWDYTSYILSVSASTTLKKPCCTWTVPNEVNTRNKCTHDWQVKNPEEIQKEFVVYFHALNGDAKTWKEQAQAMKAGALKENLPAMKLGDSGGPAIGAWFGWGPGVLGWDGWRAGGGQCLYE</sequence>
<reference evidence="3 4" key="1">
    <citation type="journal article" date="2019" name="Nat. Ecol. Evol.">
        <title>Megaphylogeny resolves global patterns of mushroom evolution.</title>
        <authorList>
            <person name="Varga T."/>
            <person name="Krizsan K."/>
            <person name="Foldi C."/>
            <person name="Dima B."/>
            <person name="Sanchez-Garcia M."/>
            <person name="Sanchez-Ramirez S."/>
            <person name="Szollosi G.J."/>
            <person name="Szarkandi J.G."/>
            <person name="Papp V."/>
            <person name="Albert L."/>
            <person name="Andreopoulos W."/>
            <person name="Angelini C."/>
            <person name="Antonin V."/>
            <person name="Barry K.W."/>
            <person name="Bougher N.L."/>
            <person name="Buchanan P."/>
            <person name="Buyck B."/>
            <person name="Bense V."/>
            <person name="Catcheside P."/>
            <person name="Chovatia M."/>
            <person name="Cooper J."/>
            <person name="Damon W."/>
            <person name="Desjardin D."/>
            <person name="Finy P."/>
            <person name="Geml J."/>
            <person name="Haridas S."/>
            <person name="Hughes K."/>
            <person name="Justo A."/>
            <person name="Karasinski D."/>
            <person name="Kautmanova I."/>
            <person name="Kiss B."/>
            <person name="Kocsube S."/>
            <person name="Kotiranta H."/>
            <person name="LaButti K.M."/>
            <person name="Lechner B.E."/>
            <person name="Liimatainen K."/>
            <person name="Lipzen A."/>
            <person name="Lukacs Z."/>
            <person name="Mihaltcheva S."/>
            <person name="Morgado L.N."/>
            <person name="Niskanen T."/>
            <person name="Noordeloos M.E."/>
            <person name="Ohm R.A."/>
            <person name="Ortiz-Santana B."/>
            <person name="Ovrebo C."/>
            <person name="Racz N."/>
            <person name="Riley R."/>
            <person name="Savchenko A."/>
            <person name="Shiryaev A."/>
            <person name="Soop K."/>
            <person name="Spirin V."/>
            <person name="Szebenyi C."/>
            <person name="Tomsovsky M."/>
            <person name="Tulloss R.E."/>
            <person name="Uehling J."/>
            <person name="Grigoriev I.V."/>
            <person name="Vagvolgyi C."/>
            <person name="Papp T."/>
            <person name="Martin F.M."/>
            <person name="Miettinen O."/>
            <person name="Hibbett D.S."/>
            <person name="Nagy L.G."/>
        </authorList>
    </citation>
    <scope>NUCLEOTIDE SEQUENCE [LARGE SCALE GENOMIC DNA]</scope>
    <source>
        <strain evidence="3 4">OMC1185</strain>
    </source>
</reference>
<accession>A0A5C3MTK2</accession>
<protein>
    <submittedName>
        <fullName evidence="3">Uncharacterized protein</fullName>
    </submittedName>
</protein>
<keyword evidence="4" id="KW-1185">Reference proteome</keyword>
<evidence type="ECO:0000313" key="4">
    <source>
        <dbReference type="Proteomes" id="UP000305948"/>
    </source>
</evidence>
<dbReference type="Proteomes" id="UP000305948">
    <property type="component" value="Unassembled WGS sequence"/>
</dbReference>
<proteinExistence type="predicted"/>
<keyword evidence="2" id="KW-0732">Signal</keyword>
<name>A0A5C3MTK2_9AGAM</name>
<gene>
    <name evidence="3" type="ORF">OE88DRAFT_1647310</name>
</gene>
<feature type="region of interest" description="Disordered" evidence="1">
    <location>
        <begin position="246"/>
        <end position="297"/>
    </location>
</feature>
<evidence type="ECO:0000256" key="1">
    <source>
        <dbReference type="SAM" id="MobiDB-lite"/>
    </source>
</evidence>
<feature type="compositionally biased region" description="Basic residues" evidence="1">
    <location>
        <begin position="271"/>
        <end position="280"/>
    </location>
</feature>
<evidence type="ECO:0000313" key="3">
    <source>
        <dbReference type="EMBL" id="TFK48347.1"/>
    </source>
</evidence>
<feature type="compositionally biased region" description="Polar residues" evidence="1">
    <location>
        <begin position="288"/>
        <end position="297"/>
    </location>
</feature>
<dbReference type="AlphaFoldDB" id="A0A5C3MTK2"/>
<organism evidence="3 4">
    <name type="scientific">Heliocybe sulcata</name>
    <dbReference type="NCBI Taxonomy" id="5364"/>
    <lineage>
        <taxon>Eukaryota</taxon>
        <taxon>Fungi</taxon>
        <taxon>Dikarya</taxon>
        <taxon>Basidiomycota</taxon>
        <taxon>Agaricomycotina</taxon>
        <taxon>Agaricomycetes</taxon>
        <taxon>Gloeophyllales</taxon>
        <taxon>Gloeophyllaceae</taxon>
        <taxon>Heliocybe</taxon>
    </lineage>
</organism>